<dbReference type="Proteomes" id="UP000053766">
    <property type="component" value="Unassembled WGS sequence"/>
</dbReference>
<sequence>MRSRKLYSKKCDASESPGHEGPLVWSVNKCDVRRERNMKDENRKRYAPAFILFFIIKSRDVLKDSSFVEARIACDVQLAIATATTATRATVARHLRQIRQQLDAISYRS</sequence>
<reference evidence="3" key="2">
    <citation type="journal article" date="2016" name="Sci. Rep.">
        <title>Dictyocaulus viviparus genome, variome and transcriptome elucidate lungworm biology and support future intervention.</title>
        <authorList>
            <person name="McNulty S.N."/>
            <person name="Strube C."/>
            <person name="Rosa B.A."/>
            <person name="Martin J.C."/>
            <person name="Tyagi R."/>
            <person name="Choi Y.J."/>
            <person name="Wang Q."/>
            <person name="Hallsworth Pepin K."/>
            <person name="Zhang X."/>
            <person name="Ozersky P."/>
            <person name="Wilson R.K."/>
            <person name="Sternberg P.W."/>
            <person name="Gasser R.B."/>
            <person name="Mitreva M."/>
        </authorList>
    </citation>
    <scope>NUCLEOTIDE SEQUENCE [LARGE SCALE GENOMIC DNA]</scope>
    <source>
        <strain evidence="3">HannoverDv2000</strain>
    </source>
</reference>
<protein>
    <submittedName>
        <fullName evidence="2">Uncharacterized protein</fullName>
    </submittedName>
</protein>
<evidence type="ECO:0000313" key="3">
    <source>
        <dbReference type="Proteomes" id="UP000053766"/>
    </source>
</evidence>
<evidence type="ECO:0000256" key="1">
    <source>
        <dbReference type="SAM" id="MobiDB-lite"/>
    </source>
</evidence>
<accession>A0A0D8XMH7</accession>
<dbReference type="EMBL" id="KN716390">
    <property type="protein sequence ID" value="KJH45720.1"/>
    <property type="molecule type" value="Genomic_DNA"/>
</dbReference>
<organism evidence="2 3">
    <name type="scientific">Dictyocaulus viviparus</name>
    <name type="common">Bovine lungworm</name>
    <dbReference type="NCBI Taxonomy" id="29172"/>
    <lineage>
        <taxon>Eukaryota</taxon>
        <taxon>Metazoa</taxon>
        <taxon>Ecdysozoa</taxon>
        <taxon>Nematoda</taxon>
        <taxon>Chromadorea</taxon>
        <taxon>Rhabditida</taxon>
        <taxon>Rhabditina</taxon>
        <taxon>Rhabditomorpha</taxon>
        <taxon>Strongyloidea</taxon>
        <taxon>Metastrongylidae</taxon>
        <taxon>Dictyocaulus</taxon>
    </lineage>
</organism>
<evidence type="ECO:0000313" key="2">
    <source>
        <dbReference type="EMBL" id="KJH45720.1"/>
    </source>
</evidence>
<name>A0A0D8XMH7_DICVI</name>
<proteinExistence type="predicted"/>
<feature type="region of interest" description="Disordered" evidence="1">
    <location>
        <begin position="1"/>
        <end position="20"/>
    </location>
</feature>
<dbReference type="AlphaFoldDB" id="A0A0D8XMH7"/>
<keyword evidence="3" id="KW-1185">Reference proteome</keyword>
<gene>
    <name evidence="2" type="ORF">DICVIV_08227</name>
</gene>
<reference evidence="2 3" key="1">
    <citation type="submission" date="2013-11" db="EMBL/GenBank/DDBJ databases">
        <title>Draft genome of the bovine lungworm Dictyocaulus viviparus.</title>
        <authorList>
            <person name="Mitreva M."/>
        </authorList>
    </citation>
    <scope>NUCLEOTIDE SEQUENCE [LARGE SCALE GENOMIC DNA]</scope>
    <source>
        <strain evidence="2 3">HannoverDv2000</strain>
    </source>
</reference>